<evidence type="ECO:0000313" key="2">
    <source>
        <dbReference type="EMBL" id="OPC84904.1"/>
    </source>
</evidence>
<keyword evidence="3" id="KW-1185">Reference proteome</keyword>
<dbReference type="CDD" id="cd00531">
    <property type="entry name" value="NTF2_like"/>
    <property type="match status" value="1"/>
</dbReference>
<dbReference type="Gene3D" id="3.10.450.50">
    <property type="match status" value="1"/>
</dbReference>
<protein>
    <recommendedName>
        <fullName evidence="1">SnoaL-like domain-containing protein</fullName>
    </recommendedName>
</protein>
<dbReference type="InterPro" id="IPR037401">
    <property type="entry name" value="SnoaL-like"/>
</dbReference>
<dbReference type="InterPro" id="IPR032710">
    <property type="entry name" value="NTF2-like_dom_sf"/>
</dbReference>
<evidence type="ECO:0000259" key="1">
    <source>
        <dbReference type="Pfam" id="PF13577"/>
    </source>
</evidence>
<evidence type="ECO:0000313" key="3">
    <source>
        <dbReference type="Proteomes" id="UP000190037"/>
    </source>
</evidence>
<proteinExistence type="predicted"/>
<sequence>MIRTATSGCLDRTHRRPKCCRRSLEVRWSIAVTPTRVRFEPSVAACGHAGRSRTATEGRRTVSVGIDHPNFEKIYAEVQQFYARHIQLMDEGRAEEAALTFAEEAFMLSPPKIAEPIRGRAELGARLREAADTLRAEGVRYRRCHTMMTVEPQPDGRLFVRAYVQVVRTRGGESVLHAMCVCEDVLVREDGELKVRERVVTRDDCS</sequence>
<dbReference type="STRING" id="159449.B4N89_08835"/>
<dbReference type="SUPFAM" id="SSF54427">
    <property type="entry name" value="NTF2-like"/>
    <property type="match status" value="1"/>
</dbReference>
<dbReference type="Proteomes" id="UP000190037">
    <property type="component" value="Unassembled WGS sequence"/>
</dbReference>
<gene>
    <name evidence="2" type="ORF">B4N89_08835</name>
</gene>
<feature type="domain" description="SnoaL-like" evidence="1">
    <location>
        <begin position="75"/>
        <end position="198"/>
    </location>
</feature>
<dbReference type="EMBL" id="MWQN01000001">
    <property type="protein sequence ID" value="OPC84904.1"/>
    <property type="molecule type" value="Genomic_DNA"/>
</dbReference>
<reference evidence="2 3" key="1">
    <citation type="submission" date="2017-03" db="EMBL/GenBank/DDBJ databases">
        <title>Draft genome sequence of Streptomyces scabrisporus NF3, endophyte isolated from Amphipterygium adstringens.</title>
        <authorList>
            <person name="Vazquez M."/>
            <person name="Ceapa C.D."/>
            <person name="Rodriguez Luna D."/>
            <person name="Sanchez Esquivel S."/>
        </authorList>
    </citation>
    <scope>NUCLEOTIDE SEQUENCE [LARGE SCALE GENOMIC DNA]</scope>
    <source>
        <strain evidence="2 3">NF3</strain>
    </source>
</reference>
<organism evidence="2 3">
    <name type="scientific">Embleya scabrispora</name>
    <dbReference type="NCBI Taxonomy" id="159449"/>
    <lineage>
        <taxon>Bacteria</taxon>
        <taxon>Bacillati</taxon>
        <taxon>Actinomycetota</taxon>
        <taxon>Actinomycetes</taxon>
        <taxon>Kitasatosporales</taxon>
        <taxon>Streptomycetaceae</taxon>
        <taxon>Embleya</taxon>
    </lineage>
</organism>
<dbReference type="Pfam" id="PF13577">
    <property type="entry name" value="SnoaL_4"/>
    <property type="match status" value="1"/>
</dbReference>
<dbReference type="AlphaFoldDB" id="A0A1T3P760"/>
<accession>A0A1T3P760</accession>
<dbReference type="OrthoDB" id="9130903at2"/>
<comment type="caution">
    <text evidence="2">The sequence shown here is derived from an EMBL/GenBank/DDBJ whole genome shotgun (WGS) entry which is preliminary data.</text>
</comment>
<name>A0A1T3P760_9ACTN</name>